<feature type="repeat" description="PPR" evidence="3">
    <location>
        <begin position="279"/>
        <end position="313"/>
    </location>
</feature>
<accession>A0A6A4LGN4</accession>
<dbReference type="Pfam" id="PF13041">
    <property type="entry name" value="PPR_2"/>
    <property type="match status" value="1"/>
</dbReference>
<comment type="caution">
    <text evidence="4">The sequence shown here is derived from an EMBL/GenBank/DDBJ whole genome shotgun (WGS) entry which is preliminary data.</text>
</comment>
<dbReference type="Proteomes" id="UP000428333">
    <property type="component" value="Linkage Group LG07"/>
</dbReference>
<evidence type="ECO:0000256" key="1">
    <source>
        <dbReference type="ARBA" id="ARBA00007626"/>
    </source>
</evidence>
<comment type="similarity">
    <text evidence="1">Belongs to the PPR family. P subfamily.</text>
</comment>
<dbReference type="NCBIfam" id="TIGR00756">
    <property type="entry name" value="PPR"/>
    <property type="match status" value="4"/>
</dbReference>
<gene>
    <name evidence="4" type="ORF">C3L33_12474</name>
</gene>
<evidence type="ECO:0000313" key="4">
    <source>
        <dbReference type="EMBL" id="KAE9455624.1"/>
    </source>
</evidence>
<dbReference type="PANTHER" id="PTHR47447:SF17">
    <property type="entry name" value="OS12G0638900 PROTEIN"/>
    <property type="match status" value="1"/>
</dbReference>
<dbReference type="Gene3D" id="1.25.40.10">
    <property type="entry name" value="Tetratricopeptide repeat domain"/>
    <property type="match status" value="2"/>
</dbReference>
<organism evidence="4 5">
    <name type="scientific">Rhododendron williamsianum</name>
    <dbReference type="NCBI Taxonomy" id="262921"/>
    <lineage>
        <taxon>Eukaryota</taxon>
        <taxon>Viridiplantae</taxon>
        <taxon>Streptophyta</taxon>
        <taxon>Embryophyta</taxon>
        <taxon>Tracheophyta</taxon>
        <taxon>Spermatophyta</taxon>
        <taxon>Magnoliopsida</taxon>
        <taxon>eudicotyledons</taxon>
        <taxon>Gunneridae</taxon>
        <taxon>Pentapetalae</taxon>
        <taxon>asterids</taxon>
        <taxon>Ericales</taxon>
        <taxon>Ericaceae</taxon>
        <taxon>Ericoideae</taxon>
        <taxon>Rhodoreae</taxon>
        <taxon>Rhododendron</taxon>
    </lineage>
</organism>
<feature type="repeat" description="PPR" evidence="3">
    <location>
        <begin position="244"/>
        <end position="278"/>
    </location>
</feature>
<proteinExistence type="inferred from homology"/>
<name>A0A6A4LGN4_9ERIC</name>
<evidence type="ECO:0000256" key="2">
    <source>
        <dbReference type="ARBA" id="ARBA00022737"/>
    </source>
</evidence>
<dbReference type="OrthoDB" id="185373at2759"/>
<keyword evidence="5" id="KW-1185">Reference proteome</keyword>
<evidence type="ECO:0000313" key="5">
    <source>
        <dbReference type="Proteomes" id="UP000428333"/>
    </source>
</evidence>
<reference evidence="4 5" key="1">
    <citation type="journal article" date="2019" name="Genome Biol. Evol.">
        <title>The Rhododendron genome and chromosomal organization provide insight into shared whole-genome duplications across the heath family (Ericaceae).</title>
        <authorList>
            <person name="Soza V.L."/>
            <person name="Lindsley D."/>
            <person name="Waalkes A."/>
            <person name="Ramage E."/>
            <person name="Patwardhan R.P."/>
            <person name="Burton J.N."/>
            <person name="Adey A."/>
            <person name="Kumar A."/>
            <person name="Qiu R."/>
            <person name="Shendure J."/>
            <person name="Hall B."/>
        </authorList>
    </citation>
    <scope>NUCLEOTIDE SEQUENCE [LARGE SCALE GENOMIC DNA]</scope>
    <source>
        <strain evidence="4">RSF 1966-606</strain>
    </source>
</reference>
<dbReference type="PROSITE" id="PS51375">
    <property type="entry name" value="PPR"/>
    <property type="match status" value="3"/>
</dbReference>
<dbReference type="Pfam" id="PF01535">
    <property type="entry name" value="PPR"/>
    <property type="match status" value="2"/>
</dbReference>
<feature type="non-terminal residue" evidence="4">
    <location>
        <position position="1"/>
    </location>
</feature>
<dbReference type="InterPro" id="IPR011990">
    <property type="entry name" value="TPR-like_helical_dom_sf"/>
</dbReference>
<dbReference type="InterPro" id="IPR002885">
    <property type="entry name" value="PPR_rpt"/>
</dbReference>
<dbReference type="AlphaFoldDB" id="A0A6A4LGN4"/>
<protein>
    <submittedName>
        <fullName evidence="4">Uncharacterized protein</fullName>
    </submittedName>
</protein>
<dbReference type="EMBL" id="QEFC01001830">
    <property type="protein sequence ID" value="KAE9455624.1"/>
    <property type="molecule type" value="Genomic_DNA"/>
</dbReference>
<evidence type="ECO:0000256" key="3">
    <source>
        <dbReference type="PROSITE-ProRule" id="PRU00708"/>
    </source>
</evidence>
<dbReference type="PANTHER" id="PTHR47447">
    <property type="entry name" value="OS03G0856100 PROTEIN"/>
    <property type="match status" value="1"/>
</dbReference>
<sequence>MALYSCLLHSHTFTLPHTLDLPPLSPSYKSLKPIYSTPHRELLTSISASTSPSLSTLSPSPPHKLPPDFTPKQLLDAIRQQNDETSALNLFYWASIHPNFKPTLPIYEEIIRKLGHVGSFDSMEQILEDMRVSNCWPTEGTFKIFIENYAKRDLYDEAIGVLDTMEQVFQVKPGRFSYNFLLNVLVDGKKFELVESVCSMMFTRGVKPDVSTFNIVIKALCKSHQTRSAISMIEDMSNYGLAPDDITYTTIMKGYIEEGNLETALRFKEEMIAAQCPLSKLTVDVLIRGYCKEGRIEEALNFAEELWVEGFLPINLLLIV</sequence>
<feature type="repeat" description="PPR" evidence="3">
    <location>
        <begin position="209"/>
        <end position="243"/>
    </location>
</feature>
<keyword evidence="2" id="KW-0677">Repeat</keyword>